<sequence length="614" mass="67795">MASSKGSTSKSPRNSAGLKPLLKHTNTGYAGLRPPLKHSIQVSFSKQPDEAILARNRSRGDSGSPHSSEEDQLIPSFEVNHLGFRVTTGIAPEGESGRRGLSPIKCIQLCWKSSSGASQAVNFLWPIVPIAIVITYAREEWHTVIFILNYLSMIPCANLIGFAGQELSRKLDKVFGILLETTLGSVVEIVMFMVLLSRHQFQVMQAAIMGSILATQLLCLGMCFFVGGLTHDEQEFDEEISEVGSDLLLQAGLGLIVPAAFNMAVKSANSEHDPLVLADSVLHISRMTSILLMISYALYVYFQMRSHQSIYDAIFEADEQKQEDYEEDLLKEKLTFTECVVALAVAISMVTFTAIRLVESIDFIVDEDGISDSFVGLILVPLVEKFAEHLTAIDEAHDNSMNLALSHVLGATIQTALFNAPLVVIVGWIVDIPMDLNFDLFNIVILILSILVVGNFLKDCRSNYLEGALCVLVYINIAVAAFYYPNPPKVIPPLHSCASYHTSNHLKQYTSLITTTAQPRKKDKTTNENAVEKPLELGNQTTQIPNPKFRYGRRQTHRLRMPHSLSKVRKERKAGSHIGWVASSALKPWILEEQAETTCPTTSVVEGGQKTQPP</sequence>
<dbReference type="GO" id="GO:0006874">
    <property type="term" value="P:intracellular calcium ion homeostasis"/>
    <property type="evidence" value="ECO:0007669"/>
    <property type="project" value="TreeGrafter"/>
</dbReference>
<dbReference type="FunFam" id="1.20.1420.30:FF:000026">
    <property type="entry name" value="Vacuolar calcium ion transporter"/>
    <property type="match status" value="1"/>
</dbReference>
<evidence type="ECO:0000256" key="7">
    <source>
        <dbReference type="ARBA" id="ARBA00022989"/>
    </source>
</evidence>
<feature type="transmembrane region" description="Helical" evidence="10">
    <location>
        <begin position="143"/>
        <end position="162"/>
    </location>
</feature>
<feature type="region of interest" description="Disordered" evidence="11">
    <location>
        <begin position="1"/>
        <end position="34"/>
    </location>
</feature>
<feature type="transmembrane region" description="Helical" evidence="10">
    <location>
        <begin position="284"/>
        <end position="302"/>
    </location>
</feature>
<feature type="transmembrane region" description="Helical" evidence="10">
    <location>
        <begin position="174"/>
        <end position="197"/>
    </location>
</feature>
<comment type="caution">
    <text evidence="10">Lacks conserved residue(s) required for the propagation of feature annotation.</text>
</comment>
<feature type="transmembrane region" description="Helical" evidence="10">
    <location>
        <begin position="464"/>
        <end position="484"/>
    </location>
</feature>
<keyword evidence="5 10" id="KW-0812">Transmembrane</keyword>
<feature type="transmembrane region" description="Helical" evidence="10">
    <location>
        <begin position="203"/>
        <end position="226"/>
    </location>
</feature>
<feature type="domain" description="Sodium/calcium exchanger membrane region" evidence="12">
    <location>
        <begin position="142"/>
        <end position="304"/>
    </location>
</feature>
<keyword evidence="10" id="KW-0926">Vacuole</keyword>
<dbReference type="InterPro" id="IPR004837">
    <property type="entry name" value="NaCa_Exmemb"/>
</dbReference>
<feature type="compositionally biased region" description="Polar residues" evidence="11">
    <location>
        <begin position="1"/>
        <end position="14"/>
    </location>
</feature>
<comment type="similarity">
    <text evidence="2 10">Belongs to the Ca(2+):cation antiporter (CaCA) (TC 2.A.19) family.</text>
</comment>
<dbReference type="Proteomes" id="UP000019487">
    <property type="component" value="Unassembled WGS sequence"/>
</dbReference>
<evidence type="ECO:0000256" key="4">
    <source>
        <dbReference type="ARBA" id="ARBA00022568"/>
    </source>
</evidence>
<name>W9C3W2_SCLBF</name>
<dbReference type="Gene3D" id="1.20.1420.30">
    <property type="entry name" value="NCX, central ion-binding region"/>
    <property type="match status" value="2"/>
</dbReference>
<accession>W9C3W2</accession>
<dbReference type="STRING" id="1432307.W9C3W2"/>
<feature type="transmembrane region" description="Helical" evidence="10">
    <location>
        <begin position="408"/>
        <end position="430"/>
    </location>
</feature>
<keyword evidence="9 10" id="KW-0472">Membrane</keyword>
<dbReference type="EMBL" id="AYSA01000848">
    <property type="protein sequence ID" value="ESZ89619.1"/>
    <property type="molecule type" value="Genomic_DNA"/>
</dbReference>
<dbReference type="PANTHER" id="PTHR31503:SF14">
    <property type="entry name" value="VACUOLAR CALCIUM ION TRANSPORTER"/>
    <property type="match status" value="1"/>
</dbReference>
<dbReference type="PANTHER" id="PTHR31503">
    <property type="entry name" value="VACUOLAR CALCIUM ION TRANSPORTER"/>
    <property type="match status" value="1"/>
</dbReference>
<organism evidence="13 14">
    <name type="scientific">Sclerotinia borealis (strain F-4128)</name>
    <dbReference type="NCBI Taxonomy" id="1432307"/>
    <lineage>
        <taxon>Eukaryota</taxon>
        <taxon>Fungi</taxon>
        <taxon>Dikarya</taxon>
        <taxon>Ascomycota</taxon>
        <taxon>Pezizomycotina</taxon>
        <taxon>Leotiomycetes</taxon>
        <taxon>Helotiales</taxon>
        <taxon>Sclerotiniaceae</taxon>
        <taxon>Sclerotinia</taxon>
    </lineage>
</organism>
<dbReference type="OrthoDB" id="1699231at2759"/>
<dbReference type="HOGENOM" id="CLU_008721_1_1_1"/>
<keyword evidence="3 10" id="KW-0813">Transport</keyword>
<comment type="function">
    <text evidence="10">Has a role in promoting intracellular calcium ion sequestration via the exchange of calcium ions for hydrogen ions across the vacuolar membrane. Involved also in manganese ion homeostasis via its uptake into the vacuole.</text>
</comment>
<feature type="transmembrane region" description="Helical" evidence="10">
    <location>
        <begin position="247"/>
        <end position="264"/>
    </location>
</feature>
<dbReference type="NCBIfam" id="TIGR00378">
    <property type="entry name" value="cax"/>
    <property type="match status" value="1"/>
</dbReference>
<dbReference type="Pfam" id="PF01699">
    <property type="entry name" value="Na_Ca_ex"/>
    <property type="match status" value="2"/>
</dbReference>
<evidence type="ECO:0000256" key="3">
    <source>
        <dbReference type="ARBA" id="ARBA00022448"/>
    </source>
</evidence>
<dbReference type="AlphaFoldDB" id="W9C3W2"/>
<keyword evidence="10" id="KW-0050">Antiport</keyword>
<comment type="caution">
    <text evidence="13">The sequence shown here is derived from an EMBL/GenBank/DDBJ whole genome shotgun (WGS) entry which is preliminary data.</text>
</comment>
<evidence type="ECO:0000256" key="1">
    <source>
        <dbReference type="ARBA" id="ARBA00004127"/>
    </source>
</evidence>
<reference evidence="13 14" key="1">
    <citation type="journal article" date="2014" name="Genome Announc.">
        <title>Draft genome sequence of Sclerotinia borealis, a psychrophilic plant pathogenic fungus.</title>
        <authorList>
            <person name="Mardanov A.V."/>
            <person name="Beletsky A.V."/>
            <person name="Kadnikov V.V."/>
            <person name="Ignatov A.N."/>
            <person name="Ravin N.V."/>
        </authorList>
    </citation>
    <scope>NUCLEOTIDE SEQUENCE [LARGE SCALE GENOMIC DNA]</scope>
    <source>
        <strain evidence="14">F-4157</strain>
    </source>
</reference>
<keyword evidence="8 10" id="KW-0406">Ion transport</keyword>
<keyword evidence="6 10" id="KW-0106">Calcium</keyword>
<evidence type="ECO:0000313" key="13">
    <source>
        <dbReference type="EMBL" id="ESZ89619.1"/>
    </source>
</evidence>
<feature type="transmembrane region" description="Helical" evidence="10">
    <location>
        <begin position="436"/>
        <end position="457"/>
    </location>
</feature>
<keyword evidence="14" id="KW-1185">Reference proteome</keyword>
<dbReference type="InterPro" id="IPR004713">
    <property type="entry name" value="CaH_exchang"/>
</dbReference>
<evidence type="ECO:0000256" key="9">
    <source>
        <dbReference type="ARBA" id="ARBA00023136"/>
    </source>
</evidence>
<feature type="transmembrane region" description="Helical" evidence="10">
    <location>
        <begin position="120"/>
        <end position="137"/>
    </location>
</feature>
<feature type="domain" description="Sodium/calcium exchanger membrane region" evidence="12">
    <location>
        <begin position="340"/>
        <end position="482"/>
    </location>
</feature>
<dbReference type="FunFam" id="1.20.1420.30:FF:000027">
    <property type="entry name" value="Vacuolar calcium ion transporter"/>
    <property type="match status" value="1"/>
</dbReference>
<protein>
    <recommendedName>
        <fullName evidence="10">Vacuolar calcium ion transporter</fullName>
    </recommendedName>
</protein>
<dbReference type="GO" id="GO:0000329">
    <property type="term" value="C:fungal-type vacuole membrane"/>
    <property type="evidence" value="ECO:0007669"/>
    <property type="project" value="TreeGrafter"/>
</dbReference>
<keyword evidence="4 10" id="KW-0109">Calcium transport</keyword>
<dbReference type="InterPro" id="IPR044880">
    <property type="entry name" value="NCX_ion-bd_dom_sf"/>
</dbReference>
<evidence type="ECO:0000256" key="6">
    <source>
        <dbReference type="ARBA" id="ARBA00022837"/>
    </source>
</evidence>
<evidence type="ECO:0000256" key="10">
    <source>
        <dbReference type="RuleBase" id="RU365028"/>
    </source>
</evidence>
<dbReference type="GO" id="GO:0012505">
    <property type="term" value="C:endomembrane system"/>
    <property type="evidence" value="ECO:0007669"/>
    <property type="project" value="UniProtKB-SubCell"/>
</dbReference>
<keyword evidence="7 10" id="KW-1133">Transmembrane helix</keyword>
<gene>
    <name evidence="13" type="ORF">SBOR_9995</name>
</gene>
<evidence type="ECO:0000313" key="14">
    <source>
        <dbReference type="Proteomes" id="UP000019487"/>
    </source>
</evidence>
<evidence type="ECO:0000259" key="12">
    <source>
        <dbReference type="Pfam" id="PF01699"/>
    </source>
</evidence>
<dbReference type="InterPro" id="IPR004798">
    <property type="entry name" value="CAX-like"/>
</dbReference>
<evidence type="ECO:0000256" key="8">
    <source>
        <dbReference type="ARBA" id="ARBA00023065"/>
    </source>
</evidence>
<proteinExistence type="inferred from homology"/>
<dbReference type="GO" id="GO:0015369">
    <property type="term" value="F:calcium:proton antiporter activity"/>
    <property type="evidence" value="ECO:0007669"/>
    <property type="project" value="UniProtKB-UniRule"/>
</dbReference>
<evidence type="ECO:0000256" key="5">
    <source>
        <dbReference type="ARBA" id="ARBA00022692"/>
    </source>
</evidence>
<evidence type="ECO:0000256" key="2">
    <source>
        <dbReference type="ARBA" id="ARBA00008170"/>
    </source>
</evidence>
<comment type="subcellular location">
    <subcellularLocation>
        <location evidence="1">Endomembrane system</location>
        <topology evidence="1">Multi-pass membrane protein</topology>
    </subcellularLocation>
    <subcellularLocation>
        <location evidence="10">Vacuole membrane</location>
    </subcellularLocation>
</comment>
<evidence type="ECO:0000256" key="11">
    <source>
        <dbReference type="SAM" id="MobiDB-lite"/>
    </source>
</evidence>